<dbReference type="PANTHER" id="PTHR43194:SF2">
    <property type="entry name" value="PEROXISOMAL MEMBRANE PROTEIN LPX1"/>
    <property type="match status" value="1"/>
</dbReference>
<keyword evidence="3" id="KW-1185">Reference proteome</keyword>
<dbReference type="SUPFAM" id="SSF53474">
    <property type="entry name" value="alpha/beta-Hydrolases"/>
    <property type="match status" value="1"/>
</dbReference>
<dbReference type="PANTHER" id="PTHR43194">
    <property type="entry name" value="HYDROLASE ALPHA/BETA FOLD FAMILY"/>
    <property type="match status" value="1"/>
</dbReference>
<dbReference type="InterPro" id="IPR000073">
    <property type="entry name" value="AB_hydrolase_1"/>
</dbReference>
<name>A0A1I5QAB6_9SPHN</name>
<dbReference type="GO" id="GO:0003824">
    <property type="term" value="F:catalytic activity"/>
    <property type="evidence" value="ECO:0007669"/>
    <property type="project" value="InterPro"/>
</dbReference>
<dbReference type="STRING" id="604088.SAMN04488060_2819"/>
<dbReference type="InterPro" id="IPR000639">
    <property type="entry name" value="Epox_hydrolase-like"/>
</dbReference>
<dbReference type="PRINTS" id="PR00412">
    <property type="entry name" value="EPOXHYDRLASE"/>
</dbReference>
<dbReference type="Pfam" id="PF00561">
    <property type="entry name" value="Abhydrolase_1"/>
    <property type="match status" value="1"/>
</dbReference>
<accession>A0A1I5QAB6</accession>
<reference evidence="3" key="1">
    <citation type="submission" date="2016-10" db="EMBL/GenBank/DDBJ databases">
        <authorList>
            <person name="Varghese N."/>
            <person name="Submissions S."/>
        </authorList>
    </citation>
    <scope>NUCLEOTIDE SEQUENCE [LARGE SCALE GENOMIC DNA]</scope>
    <source>
        <strain evidence="3">CGMCC 1.7715</strain>
    </source>
</reference>
<proteinExistence type="predicted"/>
<feature type="domain" description="AB hydrolase-1" evidence="1">
    <location>
        <begin position="27"/>
        <end position="269"/>
    </location>
</feature>
<dbReference type="InterPro" id="IPR050228">
    <property type="entry name" value="Carboxylesterase_BioH"/>
</dbReference>
<dbReference type="OrthoDB" id="9808398at2"/>
<evidence type="ECO:0000313" key="3">
    <source>
        <dbReference type="Proteomes" id="UP000199331"/>
    </source>
</evidence>
<sequence>MARETFTIEGAGAISLTAEAEGDAYAKPVLLAHGGGQTRRAWRRVVSELAQAGFRAIAFDMRGHGDSDWSLCGAYEMRDFAADLVAAASRLDQKPALVGASLGGLAGLIAAGELAPGSFASLTLVDIAPRMEPSGVMRVVGFMEEHVDSGFASPEEAADVIARYIPHRPKRGASDGLKNYLRQKSDGRFYWHWDPVFIRNIMSARQGDPDSQERQSAMLSQAAANLTLPLHLIRGGSSDLVSEEAVLHLRQLAPHAEYTDIADATHMVVGDANDAFSAAIVDFLRTHHSCDTAQPQGTREL</sequence>
<dbReference type="Gene3D" id="3.40.50.1820">
    <property type="entry name" value="alpha/beta hydrolase"/>
    <property type="match status" value="1"/>
</dbReference>
<organism evidence="2 3">
    <name type="scientific">Qipengyuania nanhaisediminis</name>
    <dbReference type="NCBI Taxonomy" id="604088"/>
    <lineage>
        <taxon>Bacteria</taxon>
        <taxon>Pseudomonadati</taxon>
        <taxon>Pseudomonadota</taxon>
        <taxon>Alphaproteobacteria</taxon>
        <taxon>Sphingomonadales</taxon>
        <taxon>Erythrobacteraceae</taxon>
        <taxon>Qipengyuania</taxon>
    </lineage>
</organism>
<dbReference type="Proteomes" id="UP000199331">
    <property type="component" value="Unassembled WGS sequence"/>
</dbReference>
<evidence type="ECO:0000259" key="1">
    <source>
        <dbReference type="Pfam" id="PF00561"/>
    </source>
</evidence>
<gene>
    <name evidence="2" type="ORF">SAMN04488060_2819</name>
</gene>
<evidence type="ECO:0000313" key="2">
    <source>
        <dbReference type="EMBL" id="SFP42776.1"/>
    </source>
</evidence>
<dbReference type="EMBL" id="FOWZ01000006">
    <property type="protein sequence ID" value="SFP42776.1"/>
    <property type="molecule type" value="Genomic_DNA"/>
</dbReference>
<dbReference type="AlphaFoldDB" id="A0A1I5QAB6"/>
<dbReference type="InterPro" id="IPR029058">
    <property type="entry name" value="AB_hydrolase_fold"/>
</dbReference>
<dbReference type="RefSeq" id="WP_090483092.1">
    <property type="nucleotide sequence ID" value="NZ_FOWZ01000006.1"/>
</dbReference>
<protein>
    <submittedName>
        <fullName evidence="2">Pimeloyl-ACP methyl ester carboxylesterase</fullName>
    </submittedName>
</protein>